<keyword evidence="1" id="KW-0853">WD repeat</keyword>
<evidence type="ECO:0000256" key="1">
    <source>
        <dbReference type="PROSITE-ProRule" id="PRU00221"/>
    </source>
</evidence>
<feature type="region of interest" description="Disordered" evidence="2">
    <location>
        <begin position="151"/>
        <end position="170"/>
    </location>
</feature>
<comment type="caution">
    <text evidence="3">The sequence shown here is derived from an EMBL/GenBank/DDBJ whole genome shotgun (WGS) entry which is preliminary data.</text>
</comment>
<feature type="compositionally biased region" description="Acidic residues" evidence="2">
    <location>
        <begin position="155"/>
        <end position="167"/>
    </location>
</feature>
<dbReference type="EMBL" id="BONX01000071">
    <property type="protein sequence ID" value="GIH01412.1"/>
    <property type="molecule type" value="Genomic_DNA"/>
</dbReference>
<evidence type="ECO:0000256" key="2">
    <source>
        <dbReference type="SAM" id="MobiDB-lite"/>
    </source>
</evidence>
<feature type="repeat" description="WD" evidence="1">
    <location>
        <begin position="291"/>
        <end position="312"/>
    </location>
</feature>
<proteinExistence type="predicted"/>
<dbReference type="InterPro" id="IPR001680">
    <property type="entry name" value="WD40_rpt"/>
</dbReference>
<evidence type="ECO:0008006" key="5">
    <source>
        <dbReference type="Google" id="ProtNLM"/>
    </source>
</evidence>
<dbReference type="Pfam" id="PF00400">
    <property type="entry name" value="WD40"/>
    <property type="match status" value="1"/>
</dbReference>
<organism evidence="3 4">
    <name type="scientific">Plantactinospora mayteni</name>
    <dbReference type="NCBI Taxonomy" id="566021"/>
    <lineage>
        <taxon>Bacteria</taxon>
        <taxon>Bacillati</taxon>
        <taxon>Actinomycetota</taxon>
        <taxon>Actinomycetes</taxon>
        <taxon>Micromonosporales</taxon>
        <taxon>Micromonosporaceae</taxon>
        <taxon>Plantactinospora</taxon>
    </lineage>
</organism>
<evidence type="ECO:0000313" key="4">
    <source>
        <dbReference type="Proteomes" id="UP000621500"/>
    </source>
</evidence>
<dbReference type="InterPro" id="IPR053299">
    <property type="entry name" value="ASTRA_WD_repeat"/>
</dbReference>
<dbReference type="Proteomes" id="UP000621500">
    <property type="component" value="Unassembled WGS sequence"/>
</dbReference>
<name>A0ABQ4F3H0_9ACTN</name>
<dbReference type="SUPFAM" id="SSF50998">
    <property type="entry name" value="Quinoprotein alcohol dehydrogenase-like"/>
    <property type="match status" value="1"/>
</dbReference>
<accession>A0ABQ4F3H0</accession>
<dbReference type="PROSITE" id="PS50082">
    <property type="entry name" value="WD_REPEATS_2"/>
    <property type="match status" value="1"/>
</dbReference>
<dbReference type="InterPro" id="IPR011047">
    <property type="entry name" value="Quinoprotein_ADH-like_sf"/>
</dbReference>
<protein>
    <recommendedName>
        <fullName evidence="5">WD40 repeat domain-containing protein</fullName>
    </recommendedName>
</protein>
<dbReference type="Gene3D" id="2.130.10.10">
    <property type="entry name" value="YVTN repeat-like/Quinoprotein amine dehydrogenase"/>
    <property type="match status" value="2"/>
</dbReference>
<evidence type="ECO:0000313" key="3">
    <source>
        <dbReference type="EMBL" id="GIH01412.1"/>
    </source>
</evidence>
<gene>
    <name evidence="3" type="ORF">Pma05_79840</name>
</gene>
<reference evidence="3 4" key="1">
    <citation type="submission" date="2021-01" db="EMBL/GenBank/DDBJ databases">
        <title>Whole genome shotgun sequence of Plantactinospora mayteni NBRC 109088.</title>
        <authorList>
            <person name="Komaki H."/>
            <person name="Tamura T."/>
        </authorList>
    </citation>
    <scope>NUCLEOTIDE SEQUENCE [LARGE SCALE GENOMIC DNA]</scope>
    <source>
        <strain evidence="3 4">NBRC 109088</strain>
    </source>
</reference>
<sequence>MGGLIRIPGMSEPGSIIVSSPPRGWIRDFDLVVLDGRLVLVGTPDRSHRACTWDPMADRWTEHRLDNPWLEESDGDYTELWALGAAVVDGRIVIGGGGDHQGFAMWDLETGQVRLSAQEGGMGSAVRADFGGRSMLVVGFPGTWSLQLWDPSVAEPDDDDASDDSELDQPSPYDLLVEVEELCSQSYASSAVAAGMLGDRPVVVAGGNDGGVLVWDIDEQCLLAEFDDLDQELCDFALAAVDGRTHVVAAGEHSLVRGDPETGKWAEPFTVPSGRISCLDAGTVNDRAIAVTGAEDGTICVWDLTQHRLLGQPFREHSGEVYGVRLTDLKHRPVVISTAHGDSVRVWELPL</sequence>
<keyword evidence="4" id="KW-1185">Reference proteome</keyword>
<dbReference type="InterPro" id="IPR015943">
    <property type="entry name" value="WD40/YVTN_repeat-like_dom_sf"/>
</dbReference>
<dbReference type="SMART" id="SM00320">
    <property type="entry name" value="WD40"/>
    <property type="match status" value="3"/>
</dbReference>
<dbReference type="PANTHER" id="PTHR44156">
    <property type="entry name" value="SUPERNUMERARY LIMBS, ISOFORM B-RELATED"/>
    <property type="match status" value="1"/>
</dbReference>